<reference evidence="1 2" key="1">
    <citation type="submission" date="2019-04" db="EMBL/GenBank/DDBJ databases">
        <title>Complete genome sequencing of Piscirickettsia salmonis strain Psal-009.</title>
        <authorList>
            <person name="Schober I."/>
            <person name="Bunk B."/>
            <person name="Sproer C."/>
            <person name="Carril G.P."/>
            <person name="Riedel T."/>
            <person name="Flores-Herrera P.A."/>
            <person name="Nourdin-Galindo G."/>
            <person name="Marshall S.H."/>
            <person name="Overmann J."/>
        </authorList>
    </citation>
    <scope>NUCLEOTIDE SEQUENCE [LARGE SCALE GENOMIC DNA]</scope>
    <source>
        <strain evidence="1 2">Psal-009</strain>
    </source>
</reference>
<dbReference type="AlphaFoldDB" id="A0A9Q5V9A8"/>
<gene>
    <name evidence="1" type="ORF">Psal009_00196</name>
</gene>
<dbReference type="GeneID" id="66739400"/>
<dbReference type="Proteomes" id="UP000422232">
    <property type="component" value="Chromosome"/>
</dbReference>
<dbReference type="RefSeq" id="WP_016210776.1">
    <property type="nucleotide sequence ID" value="NZ_CP012413.1"/>
</dbReference>
<evidence type="ECO:0000313" key="2">
    <source>
        <dbReference type="Proteomes" id="UP000422232"/>
    </source>
</evidence>
<evidence type="ECO:0000313" key="1">
    <source>
        <dbReference type="EMBL" id="QGO04336.1"/>
    </source>
</evidence>
<dbReference type="EMBL" id="CP038908">
    <property type="protein sequence ID" value="QGO04336.1"/>
    <property type="molecule type" value="Genomic_DNA"/>
</dbReference>
<name>A0A9Q5V9A8_PISSA</name>
<accession>A0A9Q5V9A8</accession>
<protein>
    <submittedName>
        <fullName evidence="1">Uncharacterized protein</fullName>
    </submittedName>
</protein>
<proteinExistence type="predicted"/>
<sequence length="145" mass="16615">MQGILANGDSIACITSGGLTERDVRQFFKAEYNVNLDPDYALVPDFENRTEIKDKFSATFKWMEQNPTPLERPRFEYYNEQGDKLATLKWLAGDRSLKNSSTDHSSIVFIDNSLPQVEQAWEQKFTAIYTDTNSDNPTNGTEYIK</sequence>
<organism evidence="1 2">
    <name type="scientific">Piscirickettsia salmonis</name>
    <dbReference type="NCBI Taxonomy" id="1238"/>
    <lineage>
        <taxon>Bacteria</taxon>
        <taxon>Pseudomonadati</taxon>
        <taxon>Pseudomonadota</taxon>
        <taxon>Gammaproteobacteria</taxon>
        <taxon>Thiotrichales</taxon>
        <taxon>Piscirickettsiaceae</taxon>
        <taxon>Piscirickettsia</taxon>
    </lineage>
</organism>
<keyword evidence="2" id="KW-1185">Reference proteome</keyword>